<keyword evidence="1" id="KW-0472">Membrane</keyword>
<reference evidence="3" key="1">
    <citation type="submission" date="2016-11" db="EMBL/GenBank/DDBJ databases">
        <title>Trade-off between light-utilization and light-protection in marine flavobacteria.</title>
        <authorList>
            <person name="Kumagai Y."/>
            <person name="Yoshizawa S."/>
            <person name="Kogure K."/>
        </authorList>
    </citation>
    <scope>NUCLEOTIDE SEQUENCE [LARGE SCALE GENOMIC DNA]</scope>
    <source>
        <strain evidence="3">SG-18</strain>
    </source>
</reference>
<evidence type="ECO:0000313" key="3">
    <source>
        <dbReference type="Proteomes" id="UP000239366"/>
    </source>
</evidence>
<keyword evidence="1" id="KW-1133">Transmembrane helix</keyword>
<comment type="caution">
    <text evidence="2">The sequence shown here is derived from an EMBL/GenBank/DDBJ whole genome shotgun (WGS) entry which is preliminary data.</text>
</comment>
<keyword evidence="3" id="KW-1185">Reference proteome</keyword>
<gene>
    <name evidence="2" type="ORF">BST99_13695</name>
</gene>
<dbReference type="EMBL" id="MQVX01000001">
    <property type="protein sequence ID" value="PQJ16627.1"/>
    <property type="molecule type" value="Genomic_DNA"/>
</dbReference>
<sequence length="60" mass="6790">MKKTLQSKNFKQIYGLSAVGVILLIQLLDEEAHFLYIQLLLAGSVLLLAILLAYWDKKEA</sequence>
<organism evidence="2 3">
    <name type="scientific">Aureicoccus marinus</name>
    <dbReference type="NCBI Taxonomy" id="754435"/>
    <lineage>
        <taxon>Bacteria</taxon>
        <taxon>Pseudomonadati</taxon>
        <taxon>Bacteroidota</taxon>
        <taxon>Flavobacteriia</taxon>
        <taxon>Flavobacteriales</taxon>
        <taxon>Flavobacteriaceae</taxon>
        <taxon>Aureicoccus</taxon>
    </lineage>
</organism>
<protein>
    <recommendedName>
        <fullName evidence="4">Gliding motility protein</fullName>
    </recommendedName>
</protein>
<keyword evidence="1" id="KW-0812">Transmembrane</keyword>
<dbReference type="RefSeq" id="WP_105002296.1">
    <property type="nucleotide sequence ID" value="NZ_MQVX01000001.1"/>
</dbReference>
<feature type="transmembrane region" description="Helical" evidence="1">
    <location>
        <begin position="34"/>
        <end position="55"/>
    </location>
</feature>
<feature type="transmembrane region" description="Helical" evidence="1">
    <location>
        <begin position="12"/>
        <end position="28"/>
    </location>
</feature>
<name>A0A2S7TAU3_9FLAO</name>
<evidence type="ECO:0008006" key="4">
    <source>
        <dbReference type="Google" id="ProtNLM"/>
    </source>
</evidence>
<evidence type="ECO:0000256" key="1">
    <source>
        <dbReference type="SAM" id="Phobius"/>
    </source>
</evidence>
<accession>A0A2S7TAU3</accession>
<proteinExistence type="predicted"/>
<dbReference type="Proteomes" id="UP000239366">
    <property type="component" value="Unassembled WGS sequence"/>
</dbReference>
<dbReference type="AlphaFoldDB" id="A0A2S7TAU3"/>
<evidence type="ECO:0000313" key="2">
    <source>
        <dbReference type="EMBL" id="PQJ16627.1"/>
    </source>
</evidence>